<feature type="non-terminal residue" evidence="1">
    <location>
        <position position="62"/>
    </location>
</feature>
<dbReference type="Proteomes" id="UP000634608">
    <property type="component" value="Unassembled WGS sequence"/>
</dbReference>
<gene>
    <name evidence="1" type="ORF">IAG11_21905</name>
</gene>
<dbReference type="AlphaFoldDB" id="A0A8I0FD03"/>
<comment type="caution">
    <text evidence="1">The sequence shown here is derived from an EMBL/GenBank/DDBJ whole genome shotgun (WGS) entry which is preliminary data.</text>
</comment>
<evidence type="ECO:0000313" key="2">
    <source>
        <dbReference type="Proteomes" id="UP000634608"/>
    </source>
</evidence>
<dbReference type="RefSeq" id="WP_188147710.1">
    <property type="nucleotide sequence ID" value="NZ_JACSVK010000480.1"/>
</dbReference>
<evidence type="ECO:0000313" key="1">
    <source>
        <dbReference type="EMBL" id="MBD0222487.1"/>
    </source>
</evidence>
<proteinExistence type="predicted"/>
<dbReference type="EMBL" id="JACSVK010000480">
    <property type="protein sequence ID" value="MBD0222487.1"/>
    <property type="molecule type" value="Genomic_DNA"/>
</dbReference>
<reference evidence="1" key="1">
    <citation type="submission" date="2020-08" db="EMBL/GenBank/DDBJ databases">
        <title>Diversity of carbapenem-resistant Acinetobacter baumannii and bacteriophage-mediated spread of the Oxa23 carbapenemase.</title>
        <authorList>
            <person name="Abouelfetouh A."/>
            <person name="Mattock J."/>
            <person name="Turner D."/>
            <person name="Li E."/>
            <person name="Evans B.A."/>
        </authorList>
    </citation>
    <scope>NUCLEOTIDE SEQUENCE</scope>
    <source>
        <strain evidence="1">A86</strain>
    </source>
</reference>
<accession>A0A8I0FD03</accession>
<organism evidence="1 2">
    <name type="scientific">Acinetobacter baumannii</name>
    <dbReference type="NCBI Taxonomy" id="470"/>
    <lineage>
        <taxon>Bacteria</taxon>
        <taxon>Pseudomonadati</taxon>
        <taxon>Pseudomonadota</taxon>
        <taxon>Gammaproteobacteria</taxon>
        <taxon>Moraxellales</taxon>
        <taxon>Moraxellaceae</taxon>
        <taxon>Acinetobacter</taxon>
        <taxon>Acinetobacter calcoaceticus/baumannii complex</taxon>
    </lineage>
</organism>
<sequence>MDNKKSNFIEDSRILAFWRDLEIFTIPSAPTSKDNNKFTKIITLRFGEKLPWEMVEYQPTLK</sequence>
<protein>
    <submittedName>
        <fullName evidence="1">Uncharacterized protein</fullName>
    </submittedName>
</protein>
<name>A0A8I0FD03_ACIBA</name>